<feature type="compositionally biased region" description="Basic and acidic residues" evidence="1">
    <location>
        <begin position="42"/>
        <end position="53"/>
    </location>
</feature>
<reference evidence="2 3" key="1">
    <citation type="submission" date="2016-08" db="EMBL/GenBank/DDBJ databases">
        <title>A Parts List for Fungal Cellulosomes Revealed by Comparative Genomics.</title>
        <authorList>
            <consortium name="DOE Joint Genome Institute"/>
            <person name="Haitjema C.H."/>
            <person name="Gilmore S.P."/>
            <person name="Henske J.K."/>
            <person name="Solomon K.V."/>
            <person name="De Groot R."/>
            <person name="Kuo A."/>
            <person name="Mondo S.J."/>
            <person name="Salamov A.A."/>
            <person name="Labutti K."/>
            <person name="Zhao Z."/>
            <person name="Chiniquy J."/>
            <person name="Barry K."/>
            <person name="Brewer H.M."/>
            <person name="Purvine S.O."/>
            <person name="Wright A.T."/>
            <person name="Boxma B."/>
            <person name="Van Alen T."/>
            <person name="Hackstein J.H."/>
            <person name="Baker S.E."/>
            <person name="Grigoriev I.V."/>
            <person name="O'Malley M.A."/>
        </authorList>
    </citation>
    <scope>NUCLEOTIDE SEQUENCE [LARGE SCALE GENOMIC DNA]</scope>
    <source>
        <strain evidence="2 3">G1</strain>
    </source>
</reference>
<evidence type="ECO:0000256" key="1">
    <source>
        <dbReference type="SAM" id="MobiDB-lite"/>
    </source>
</evidence>
<gene>
    <name evidence="2" type="ORF">LY90DRAFT_502561</name>
</gene>
<evidence type="ECO:0000313" key="3">
    <source>
        <dbReference type="Proteomes" id="UP000193920"/>
    </source>
</evidence>
<proteinExistence type="predicted"/>
<organism evidence="2 3">
    <name type="scientific">Neocallimastix californiae</name>
    <dbReference type="NCBI Taxonomy" id="1754190"/>
    <lineage>
        <taxon>Eukaryota</taxon>
        <taxon>Fungi</taxon>
        <taxon>Fungi incertae sedis</taxon>
        <taxon>Chytridiomycota</taxon>
        <taxon>Chytridiomycota incertae sedis</taxon>
        <taxon>Neocallimastigomycetes</taxon>
        <taxon>Neocallimastigales</taxon>
        <taxon>Neocallimastigaceae</taxon>
        <taxon>Neocallimastix</taxon>
    </lineage>
</organism>
<protein>
    <submittedName>
        <fullName evidence="2">Uncharacterized protein</fullName>
    </submittedName>
</protein>
<accession>A0A1Y2ET06</accession>
<feature type="compositionally biased region" description="Polar residues" evidence="1">
    <location>
        <begin position="20"/>
        <end position="36"/>
    </location>
</feature>
<name>A0A1Y2ET06_9FUNG</name>
<evidence type="ECO:0000313" key="2">
    <source>
        <dbReference type="EMBL" id="ORY74414.1"/>
    </source>
</evidence>
<dbReference type="EMBL" id="MCOG01000029">
    <property type="protein sequence ID" value="ORY74414.1"/>
    <property type="molecule type" value="Genomic_DNA"/>
</dbReference>
<dbReference type="Proteomes" id="UP000193920">
    <property type="component" value="Unassembled WGS sequence"/>
</dbReference>
<keyword evidence="3" id="KW-1185">Reference proteome</keyword>
<feature type="region of interest" description="Disordered" evidence="1">
    <location>
        <begin position="20"/>
        <end position="64"/>
    </location>
</feature>
<sequence>MKKKDSIAKAENELLSFQQQLNENLAKNEESSSTSLPELFSETDKKVQPEKSNDNNNNNTSTEKKQLYENELLKILDSEEIKNRTDSINKLNIGNKKIFNSYFKYIYYDIPSCPDFIENLNIQHSYDYDDGSESSSNNNLCDYNYNSDTNNIKNCIFSLYKWNYLFLKIMKFIEERENYTKKVADQYKSQVEHIELLKDVINQRSINESTQSIIHKFIQEKQKMKNEMRRKSIIGTEDKNIELYNEINYIERKETETQTKYVKYAEKSVETQRVQNIKKNNNNNKK</sequence>
<comment type="caution">
    <text evidence="2">The sequence shown here is derived from an EMBL/GenBank/DDBJ whole genome shotgun (WGS) entry which is preliminary data.</text>
</comment>
<dbReference type="AlphaFoldDB" id="A0A1Y2ET06"/>